<protein>
    <submittedName>
        <fullName evidence="2">Uncharacterized protein</fullName>
    </submittedName>
</protein>
<reference evidence="2" key="1">
    <citation type="submission" date="2021-10" db="EMBL/GenBank/DDBJ databases">
        <title>De novo Genome Assembly of Clathrus columnatus (Basidiomycota, Fungi) Using Illumina and Nanopore Sequence Data.</title>
        <authorList>
            <person name="Ogiso-Tanaka E."/>
            <person name="Itagaki H."/>
            <person name="Hosoya T."/>
            <person name="Hosaka K."/>
        </authorList>
    </citation>
    <scope>NUCLEOTIDE SEQUENCE</scope>
    <source>
        <strain evidence="2">MO-923</strain>
    </source>
</reference>
<dbReference type="Proteomes" id="UP001050691">
    <property type="component" value="Unassembled WGS sequence"/>
</dbReference>
<evidence type="ECO:0000313" key="3">
    <source>
        <dbReference type="Proteomes" id="UP001050691"/>
    </source>
</evidence>
<accession>A0AAV5ALR3</accession>
<evidence type="ECO:0000256" key="1">
    <source>
        <dbReference type="SAM" id="MobiDB-lite"/>
    </source>
</evidence>
<proteinExistence type="predicted"/>
<name>A0AAV5ALR3_9AGAM</name>
<dbReference type="AlphaFoldDB" id="A0AAV5ALR3"/>
<sequence length="272" mass="30661">MPATLGLKRKPRQKPAPYNHIPQKPKANLPKTSEDLKAWDIIQEFATSDMTLPCAEGCLCKYLGDRYIEGEWTEAFKAVMDAENNSVLALEAIERLTTAVTATPSVHPPSISSNNTSQHDWPLQIQELEKDLQQVVNELKWRNQIVGQLLTLEEMLNLVEETDVGGCDLLTDEKIVQKVKYKMSVEQGEIMELDSESEGEVEEETEDKLTIPEVLTLCEQVECLCLRYVSNPSEEGGDNEVKTDGVGSMVREELVRIANICHIFSRYTVLHK</sequence>
<keyword evidence="3" id="KW-1185">Reference proteome</keyword>
<gene>
    <name evidence="2" type="ORF">Clacol_007111</name>
</gene>
<evidence type="ECO:0000313" key="2">
    <source>
        <dbReference type="EMBL" id="GJJ12865.1"/>
    </source>
</evidence>
<feature type="region of interest" description="Disordered" evidence="1">
    <location>
        <begin position="1"/>
        <end position="32"/>
    </location>
</feature>
<comment type="caution">
    <text evidence="2">The sequence shown here is derived from an EMBL/GenBank/DDBJ whole genome shotgun (WGS) entry which is preliminary data.</text>
</comment>
<dbReference type="EMBL" id="BPWL01000008">
    <property type="protein sequence ID" value="GJJ12865.1"/>
    <property type="molecule type" value="Genomic_DNA"/>
</dbReference>
<organism evidence="2 3">
    <name type="scientific">Clathrus columnatus</name>
    <dbReference type="NCBI Taxonomy" id="1419009"/>
    <lineage>
        <taxon>Eukaryota</taxon>
        <taxon>Fungi</taxon>
        <taxon>Dikarya</taxon>
        <taxon>Basidiomycota</taxon>
        <taxon>Agaricomycotina</taxon>
        <taxon>Agaricomycetes</taxon>
        <taxon>Phallomycetidae</taxon>
        <taxon>Phallales</taxon>
        <taxon>Clathraceae</taxon>
        <taxon>Clathrus</taxon>
    </lineage>
</organism>